<evidence type="ECO:0000313" key="2">
    <source>
        <dbReference type="EMBL" id="OAQ57443.1"/>
    </source>
</evidence>
<dbReference type="PROSITE" id="PS51820">
    <property type="entry name" value="PA14"/>
    <property type="match status" value="1"/>
</dbReference>
<feature type="domain" description="PA14" evidence="1">
    <location>
        <begin position="137"/>
        <end position="295"/>
    </location>
</feature>
<dbReference type="InterPro" id="IPR037524">
    <property type="entry name" value="PA14/GLEYA"/>
</dbReference>
<dbReference type="OrthoDB" id="4792629at2759"/>
<proteinExistence type="predicted"/>
<dbReference type="InterPro" id="IPR018871">
    <property type="entry name" value="GLEYA_adhesin_domain"/>
</dbReference>
<sequence>MTVIRQALMLGAAYWHAATSLVIEERTFHTSTPCLTSTHTTTIPWTGTTTTCTTVTPCSGPVTVIVETPLVAATCASTTSSRPTATPTLTPGGPCPIKAECGAAGLNIDYYANSFGGYERSKPSSYYLTEGLSPLRSSLTNVTFFPWNFGEYPPNLPQVNPNPSIGFPYWAGWTRETNGGIVVDANNFTLVYSGFYRAPATGTYQLCASADNENDIFFGQGNAFSCLDGKPISKAQPLLKAPFGHSMDIKCTNVEMIQDQFYPVRNVMGNWAAPSAFNFTIQQPGVDFANRKNAFAGEVYPLDCGLY</sequence>
<dbReference type="RefSeq" id="XP_018135767.1">
    <property type="nucleotide sequence ID" value="XM_018290414.1"/>
</dbReference>
<dbReference type="Pfam" id="PF10528">
    <property type="entry name" value="GLEYA"/>
    <property type="match status" value="1"/>
</dbReference>
<comment type="caution">
    <text evidence="2">The sequence shown here is derived from an EMBL/GenBank/DDBJ whole genome shotgun (WGS) entry which is preliminary data.</text>
</comment>
<organism evidence="2 3">
    <name type="scientific">Pochonia chlamydosporia 170</name>
    <dbReference type="NCBI Taxonomy" id="1380566"/>
    <lineage>
        <taxon>Eukaryota</taxon>
        <taxon>Fungi</taxon>
        <taxon>Dikarya</taxon>
        <taxon>Ascomycota</taxon>
        <taxon>Pezizomycotina</taxon>
        <taxon>Sordariomycetes</taxon>
        <taxon>Hypocreomycetidae</taxon>
        <taxon>Hypocreales</taxon>
        <taxon>Clavicipitaceae</taxon>
        <taxon>Pochonia</taxon>
    </lineage>
</organism>
<protein>
    <submittedName>
        <fullName evidence="2">Floculation protein FLO1</fullName>
    </submittedName>
</protein>
<keyword evidence="3" id="KW-1185">Reference proteome</keyword>
<dbReference type="GeneID" id="28854408"/>
<dbReference type="Gene3D" id="2.60.120.1560">
    <property type="match status" value="1"/>
</dbReference>
<accession>A0A179EX68</accession>
<gene>
    <name evidence="2" type="ORF">VFPPC_12611</name>
</gene>
<name>A0A179EX68_METCM</name>
<dbReference type="KEGG" id="pchm:VFPPC_12611"/>
<dbReference type="Proteomes" id="UP000078397">
    <property type="component" value="Unassembled WGS sequence"/>
</dbReference>
<reference evidence="2 3" key="1">
    <citation type="journal article" date="2016" name="PLoS Pathog.">
        <title>Biosynthesis of antibiotic leucinostatins in bio-control fungus Purpureocillium lilacinum and their inhibition on phytophthora revealed by genome mining.</title>
        <authorList>
            <person name="Wang G."/>
            <person name="Liu Z."/>
            <person name="Lin R."/>
            <person name="Li E."/>
            <person name="Mao Z."/>
            <person name="Ling J."/>
            <person name="Yang Y."/>
            <person name="Yin W.B."/>
            <person name="Xie B."/>
        </authorList>
    </citation>
    <scope>NUCLEOTIDE SEQUENCE [LARGE SCALE GENOMIC DNA]</scope>
    <source>
        <strain evidence="2">170</strain>
    </source>
</reference>
<dbReference type="AlphaFoldDB" id="A0A179EX68"/>
<dbReference type="EMBL" id="LSBJ02000024">
    <property type="protein sequence ID" value="OAQ57443.1"/>
    <property type="molecule type" value="Genomic_DNA"/>
</dbReference>
<evidence type="ECO:0000313" key="3">
    <source>
        <dbReference type="Proteomes" id="UP000078397"/>
    </source>
</evidence>
<evidence type="ECO:0000259" key="1">
    <source>
        <dbReference type="PROSITE" id="PS51820"/>
    </source>
</evidence>